<keyword evidence="4 8" id="KW-0694">RNA-binding</keyword>
<keyword evidence="5 8" id="KW-0689">Ribosomal protein</keyword>
<evidence type="ECO:0000256" key="3">
    <source>
        <dbReference type="ARBA" id="ARBA00022730"/>
    </source>
</evidence>
<dbReference type="InterPro" id="IPR019926">
    <property type="entry name" value="Ribosomal_uL3_CS"/>
</dbReference>
<reference evidence="11" key="1">
    <citation type="journal article" date="2014" name="Int. J. Syst. Evol. Microbiol.">
        <title>Complete genome of a new Firmicutes species belonging to the dominant human colonic microbiota ('Ruminococcus bicirculans') reveals two chromosomes and a selective capacity to utilize plant glucans.</title>
        <authorList>
            <consortium name="NISC Comparative Sequencing Program"/>
            <person name="Wegmann U."/>
            <person name="Louis P."/>
            <person name="Goesmann A."/>
            <person name="Henrissat B."/>
            <person name="Duncan S.H."/>
            <person name="Flint H.J."/>
        </authorList>
    </citation>
    <scope>NUCLEOTIDE SEQUENCE</scope>
    <source>
        <strain evidence="11">NBRC 103408</strain>
    </source>
</reference>
<evidence type="ECO:0000256" key="7">
    <source>
        <dbReference type="ARBA" id="ARBA00035243"/>
    </source>
</evidence>
<comment type="PTM">
    <text evidence="8">Methylated by PrmB.</text>
</comment>
<comment type="function">
    <text evidence="8 10">One of the primary rRNA binding proteins, it binds directly near the 3'-end of the 23S rRNA, where it nucleates assembly of the 50S subunit.</text>
</comment>
<keyword evidence="6 8" id="KW-0687">Ribonucleoprotein</keyword>
<dbReference type="PROSITE" id="PS00474">
    <property type="entry name" value="RIBOSOMAL_L3"/>
    <property type="match status" value="1"/>
</dbReference>
<feature type="modified residue" description="N5-methylglutamine" evidence="8">
    <location>
        <position position="140"/>
    </location>
</feature>
<keyword evidence="3 8" id="KW-0699">rRNA-binding</keyword>
<protein>
    <recommendedName>
        <fullName evidence="7 8">Large ribosomal subunit protein uL3</fullName>
    </recommendedName>
</protein>
<sequence>MTRVFDDEGRHVPVTVLEVDNCQVVAHRNTDSHGYNAMQIGVGKAKVKNVSKAMRGHYAKANVEPKRKLAEFRISEDGFVDVGAELTVDHFVANQQVDVVATSIGKGFAGPMKRHNFGGMRASHGVSVSHRAHGSTGQCQDPGRTFKGKKMAGHMGAAQVTTQNLKVVSTDLERGLILLKGAVPGSKGGWVFVSDAVKKNRPEDAPFPAAVRVAGGAAAPAEEAPATDAPVEE</sequence>
<dbReference type="GO" id="GO:0005840">
    <property type="term" value="C:ribosome"/>
    <property type="evidence" value="ECO:0007669"/>
    <property type="project" value="UniProtKB-KW"/>
</dbReference>
<name>A0ABQ5U7X7_9PROT</name>
<dbReference type="NCBIfam" id="TIGR03625">
    <property type="entry name" value="L3_bact"/>
    <property type="match status" value="1"/>
</dbReference>
<evidence type="ECO:0000313" key="12">
    <source>
        <dbReference type="Proteomes" id="UP001161409"/>
    </source>
</evidence>
<evidence type="ECO:0000256" key="2">
    <source>
        <dbReference type="ARBA" id="ARBA00022481"/>
    </source>
</evidence>
<evidence type="ECO:0000256" key="9">
    <source>
        <dbReference type="RuleBase" id="RU003905"/>
    </source>
</evidence>
<accession>A0ABQ5U7X7</accession>
<comment type="caution">
    <text evidence="11">The sequence shown here is derived from an EMBL/GenBank/DDBJ whole genome shotgun (WGS) entry which is preliminary data.</text>
</comment>
<dbReference type="Proteomes" id="UP001161409">
    <property type="component" value="Unassembled WGS sequence"/>
</dbReference>
<evidence type="ECO:0000256" key="8">
    <source>
        <dbReference type="HAMAP-Rule" id="MF_01325"/>
    </source>
</evidence>
<dbReference type="Gene3D" id="2.40.30.10">
    <property type="entry name" value="Translation factors"/>
    <property type="match status" value="1"/>
</dbReference>
<gene>
    <name evidence="8 11" type="primary">rplC</name>
    <name evidence="11" type="ORF">GCM10007924_30040</name>
</gene>
<evidence type="ECO:0000256" key="5">
    <source>
        <dbReference type="ARBA" id="ARBA00022980"/>
    </source>
</evidence>
<evidence type="ECO:0000256" key="6">
    <source>
        <dbReference type="ARBA" id="ARBA00023274"/>
    </source>
</evidence>
<evidence type="ECO:0000256" key="10">
    <source>
        <dbReference type="RuleBase" id="RU003906"/>
    </source>
</evidence>
<dbReference type="PANTHER" id="PTHR11229">
    <property type="entry name" value="50S RIBOSOMAL PROTEIN L3"/>
    <property type="match status" value="1"/>
</dbReference>
<dbReference type="InterPro" id="IPR009000">
    <property type="entry name" value="Transl_B-barrel_sf"/>
</dbReference>
<dbReference type="InterPro" id="IPR000597">
    <property type="entry name" value="Ribosomal_uL3"/>
</dbReference>
<dbReference type="PANTHER" id="PTHR11229:SF16">
    <property type="entry name" value="LARGE RIBOSOMAL SUBUNIT PROTEIN UL3C"/>
    <property type="match status" value="1"/>
</dbReference>
<reference evidence="11" key="2">
    <citation type="submission" date="2023-01" db="EMBL/GenBank/DDBJ databases">
        <title>Draft genome sequence of Sneathiella chinensis strain NBRC 103408.</title>
        <authorList>
            <person name="Sun Q."/>
            <person name="Mori K."/>
        </authorList>
    </citation>
    <scope>NUCLEOTIDE SEQUENCE</scope>
    <source>
        <strain evidence="11">NBRC 103408</strain>
    </source>
</reference>
<proteinExistence type="inferred from homology"/>
<evidence type="ECO:0000256" key="1">
    <source>
        <dbReference type="ARBA" id="ARBA00006540"/>
    </source>
</evidence>
<dbReference type="SUPFAM" id="SSF50447">
    <property type="entry name" value="Translation proteins"/>
    <property type="match status" value="1"/>
</dbReference>
<dbReference type="Gene3D" id="3.30.160.810">
    <property type="match status" value="1"/>
</dbReference>
<evidence type="ECO:0000256" key="4">
    <source>
        <dbReference type="ARBA" id="ARBA00022884"/>
    </source>
</evidence>
<comment type="similarity">
    <text evidence="1 8 9">Belongs to the universal ribosomal protein uL3 family.</text>
</comment>
<evidence type="ECO:0000313" key="11">
    <source>
        <dbReference type="EMBL" id="GLQ07783.1"/>
    </source>
</evidence>
<comment type="subunit">
    <text evidence="8 10">Part of the 50S ribosomal subunit. Forms a cluster with proteins L14 and L19.</text>
</comment>
<dbReference type="InterPro" id="IPR019927">
    <property type="entry name" value="Ribosomal_uL3_bac/org-type"/>
</dbReference>
<dbReference type="HAMAP" id="MF_01325_B">
    <property type="entry name" value="Ribosomal_uL3_B"/>
    <property type="match status" value="1"/>
</dbReference>
<organism evidence="11 12">
    <name type="scientific">Sneathiella chinensis</name>
    <dbReference type="NCBI Taxonomy" id="349750"/>
    <lineage>
        <taxon>Bacteria</taxon>
        <taxon>Pseudomonadati</taxon>
        <taxon>Pseudomonadota</taxon>
        <taxon>Alphaproteobacteria</taxon>
        <taxon>Sneathiellales</taxon>
        <taxon>Sneathiellaceae</taxon>
        <taxon>Sneathiella</taxon>
    </lineage>
</organism>
<dbReference type="Pfam" id="PF00297">
    <property type="entry name" value="Ribosomal_L3"/>
    <property type="match status" value="1"/>
</dbReference>
<dbReference type="EMBL" id="BSNF01000008">
    <property type="protein sequence ID" value="GLQ07783.1"/>
    <property type="molecule type" value="Genomic_DNA"/>
</dbReference>
<keyword evidence="2 8" id="KW-0488">Methylation</keyword>
<keyword evidence="12" id="KW-1185">Reference proteome</keyword>